<feature type="region of interest" description="Disordered" evidence="1">
    <location>
        <begin position="29"/>
        <end position="49"/>
    </location>
</feature>
<comment type="caution">
    <text evidence="2">The sequence shown here is derived from an EMBL/GenBank/DDBJ whole genome shotgun (WGS) entry which is preliminary data.</text>
</comment>
<name>A0A834EVV5_9CHIR</name>
<evidence type="ECO:0000256" key="1">
    <source>
        <dbReference type="SAM" id="MobiDB-lite"/>
    </source>
</evidence>
<evidence type="ECO:0000313" key="2">
    <source>
        <dbReference type="EMBL" id="KAF6131211.1"/>
    </source>
</evidence>
<feature type="compositionally biased region" description="Basic and acidic residues" evidence="1">
    <location>
        <begin position="67"/>
        <end position="84"/>
    </location>
</feature>
<sequence length="137" mass="14790">MCHAGNRIFTRSVPLCPCRDSPVDRRIPHTGRGVCGEGRRAGGATSDGALAGSVQRVTGSREPWRDAETFISDRTREKTQKEPEDVQPAHGLPGKWQPGLGPIPLVAEAPCLSSQGGHTEPSRLPEGRARCFSLLWP</sequence>
<dbReference type="EMBL" id="JABVXQ010000001">
    <property type="protein sequence ID" value="KAF6131211.1"/>
    <property type="molecule type" value="Genomic_DNA"/>
</dbReference>
<organism evidence="2 3">
    <name type="scientific">Phyllostomus discolor</name>
    <name type="common">pale spear-nosed bat</name>
    <dbReference type="NCBI Taxonomy" id="89673"/>
    <lineage>
        <taxon>Eukaryota</taxon>
        <taxon>Metazoa</taxon>
        <taxon>Chordata</taxon>
        <taxon>Craniata</taxon>
        <taxon>Vertebrata</taxon>
        <taxon>Euteleostomi</taxon>
        <taxon>Mammalia</taxon>
        <taxon>Eutheria</taxon>
        <taxon>Laurasiatheria</taxon>
        <taxon>Chiroptera</taxon>
        <taxon>Yangochiroptera</taxon>
        <taxon>Phyllostomidae</taxon>
        <taxon>Phyllostominae</taxon>
        <taxon>Phyllostomus</taxon>
    </lineage>
</organism>
<feature type="region of interest" description="Disordered" evidence="1">
    <location>
        <begin position="67"/>
        <end position="100"/>
    </location>
</feature>
<accession>A0A834EVV5</accession>
<proteinExistence type="predicted"/>
<evidence type="ECO:0000313" key="3">
    <source>
        <dbReference type="Proteomes" id="UP000664940"/>
    </source>
</evidence>
<gene>
    <name evidence="2" type="ORF">HJG60_008081</name>
</gene>
<dbReference type="Proteomes" id="UP000664940">
    <property type="component" value="Unassembled WGS sequence"/>
</dbReference>
<protein>
    <submittedName>
        <fullName evidence="2">Uncharacterized protein</fullName>
    </submittedName>
</protein>
<dbReference type="AlphaFoldDB" id="A0A834EVV5"/>
<reference evidence="2 3" key="1">
    <citation type="journal article" date="2020" name="Nature">
        <title>Six reference-quality genomes reveal evolution of bat adaptations.</title>
        <authorList>
            <person name="Jebb D."/>
            <person name="Huang Z."/>
            <person name="Pippel M."/>
            <person name="Hughes G.M."/>
            <person name="Lavrichenko K."/>
            <person name="Devanna P."/>
            <person name="Winkler S."/>
            <person name="Jermiin L.S."/>
            <person name="Skirmuntt E.C."/>
            <person name="Katzourakis A."/>
            <person name="Burkitt-Gray L."/>
            <person name="Ray D.A."/>
            <person name="Sullivan K.A.M."/>
            <person name="Roscito J.G."/>
            <person name="Kirilenko B.M."/>
            <person name="Davalos L.M."/>
            <person name="Corthals A.P."/>
            <person name="Power M.L."/>
            <person name="Jones G."/>
            <person name="Ransome R.D."/>
            <person name="Dechmann D.K.N."/>
            <person name="Locatelli A.G."/>
            <person name="Puechmaille S.J."/>
            <person name="Fedrigo O."/>
            <person name="Jarvis E.D."/>
            <person name="Hiller M."/>
            <person name="Vernes S.C."/>
            <person name="Myers E.W."/>
            <person name="Teeling E.C."/>
        </authorList>
    </citation>
    <scope>NUCLEOTIDE SEQUENCE [LARGE SCALE GENOMIC DNA]</scope>
    <source>
        <strain evidence="2">Bat1K_MPI-CBG_1</strain>
    </source>
</reference>